<feature type="compositionally biased region" description="Basic and acidic residues" evidence="1">
    <location>
        <begin position="65"/>
        <end position="76"/>
    </location>
</feature>
<dbReference type="Proteomes" id="UP001152799">
    <property type="component" value="Chromosome 6"/>
</dbReference>
<name>A0A9N9MS99_9CUCU</name>
<evidence type="ECO:0000313" key="3">
    <source>
        <dbReference type="Proteomes" id="UP001152799"/>
    </source>
</evidence>
<keyword evidence="3" id="KW-1185">Reference proteome</keyword>
<proteinExistence type="predicted"/>
<dbReference type="EMBL" id="OU892282">
    <property type="protein sequence ID" value="CAG9769973.1"/>
    <property type="molecule type" value="Genomic_DNA"/>
</dbReference>
<evidence type="ECO:0000256" key="1">
    <source>
        <dbReference type="SAM" id="MobiDB-lite"/>
    </source>
</evidence>
<sequence length="150" mass="16834">MGDTSDGSEDIATSISKLSEAFSRKNRSNSVNSIEFSESEINKIILGDGKKIPKNVIRNNTNKQTFEDKDNDDGNKSEQIPGNLEKFNYGKRMRGDMSPGEENKNKRACEGPIIDLPDIATKPIQEEPDIKMSNILRDMFEALDKIQSHQ</sequence>
<organism evidence="2 3">
    <name type="scientific">Ceutorhynchus assimilis</name>
    <name type="common">cabbage seed weevil</name>
    <dbReference type="NCBI Taxonomy" id="467358"/>
    <lineage>
        <taxon>Eukaryota</taxon>
        <taxon>Metazoa</taxon>
        <taxon>Ecdysozoa</taxon>
        <taxon>Arthropoda</taxon>
        <taxon>Hexapoda</taxon>
        <taxon>Insecta</taxon>
        <taxon>Pterygota</taxon>
        <taxon>Neoptera</taxon>
        <taxon>Endopterygota</taxon>
        <taxon>Coleoptera</taxon>
        <taxon>Polyphaga</taxon>
        <taxon>Cucujiformia</taxon>
        <taxon>Curculionidae</taxon>
        <taxon>Ceutorhynchinae</taxon>
        <taxon>Ceutorhynchus</taxon>
    </lineage>
</organism>
<protein>
    <submittedName>
        <fullName evidence="2">Uncharacterized protein</fullName>
    </submittedName>
</protein>
<reference evidence="2" key="1">
    <citation type="submission" date="2022-01" db="EMBL/GenBank/DDBJ databases">
        <authorList>
            <person name="King R."/>
        </authorList>
    </citation>
    <scope>NUCLEOTIDE SEQUENCE</scope>
</reference>
<dbReference type="AlphaFoldDB" id="A0A9N9MS99"/>
<accession>A0A9N9MS99</accession>
<feature type="region of interest" description="Disordered" evidence="1">
    <location>
        <begin position="52"/>
        <end position="110"/>
    </location>
</feature>
<evidence type="ECO:0000313" key="2">
    <source>
        <dbReference type="EMBL" id="CAG9769973.1"/>
    </source>
</evidence>
<gene>
    <name evidence="2" type="ORF">CEUTPL_LOCUS10443</name>
</gene>